<dbReference type="GO" id="GO:0071035">
    <property type="term" value="P:nuclear polyadenylation-dependent rRNA catabolic process"/>
    <property type="evidence" value="ECO:0007669"/>
    <property type="project" value="EnsemblFungi"/>
</dbReference>
<dbReference type="GO" id="GO:0000467">
    <property type="term" value="P:exonucleolytic trimming to generate mature 3'-end of 5.8S rRNA from tricistronic rRNA transcript (SSU-rRNA, 5.8S rRNA, LSU-rRNA)"/>
    <property type="evidence" value="ECO:0007669"/>
    <property type="project" value="EnsemblFungi"/>
</dbReference>
<dbReference type="Pfam" id="PF14382">
    <property type="entry name" value="ECR1_N"/>
    <property type="match status" value="1"/>
</dbReference>
<keyword evidence="3" id="KW-0698">rRNA processing</keyword>
<dbReference type="InterPro" id="IPR025721">
    <property type="entry name" value="Exosome_cplx_N_dom"/>
</dbReference>
<evidence type="ECO:0000313" key="8">
    <source>
        <dbReference type="EMBL" id="EPX74477.1"/>
    </source>
</evidence>
<keyword evidence="5" id="KW-0694">RNA-binding</keyword>
<evidence type="ECO:0000256" key="6">
    <source>
        <dbReference type="ARBA" id="ARBA00023242"/>
    </source>
</evidence>
<dbReference type="SUPFAM" id="SSF50249">
    <property type="entry name" value="Nucleic acid-binding proteins"/>
    <property type="match status" value="1"/>
</dbReference>
<dbReference type="GO" id="GO:0071051">
    <property type="term" value="P:poly(A)-dependent snoRNA 3'-end processing"/>
    <property type="evidence" value="ECO:0007669"/>
    <property type="project" value="EnsemblFungi"/>
</dbReference>
<evidence type="ECO:0000256" key="3">
    <source>
        <dbReference type="ARBA" id="ARBA00022552"/>
    </source>
</evidence>
<dbReference type="FunFam" id="2.40.50.140:FF:000038">
    <property type="entry name" value="Exosome complex component RRP4"/>
    <property type="match status" value="1"/>
</dbReference>
<gene>
    <name evidence="8" type="ORF">SOCG_01961</name>
</gene>
<reference evidence="8 9" key="1">
    <citation type="journal article" date="2011" name="Science">
        <title>Comparative functional genomics of the fission yeasts.</title>
        <authorList>
            <person name="Rhind N."/>
            <person name="Chen Z."/>
            <person name="Yassour M."/>
            <person name="Thompson D.A."/>
            <person name="Haas B.J."/>
            <person name="Habib N."/>
            <person name="Wapinski I."/>
            <person name="Roy S."/>
            <person name="Lin M.F."/>
            <person name="Heiman D.I."/>
            <person name="Young S.K."/>
            <person name="Furuya K."/>
            <person name="Guo Y."/>
            <person name="Pidoux A."/>
            <person name="Chen H.M."/>
            <person name="Robbertse B."/>
            <person name="Goldberg J.M."/>
            <person name="Aoki K."/>
            <person name="Bayne E.H."/>
            <person name="Berlin A.M."/>
            <person name="Desjardins C.A."/>
            <person name="Dobbs E."/>
            <person name="Dukaj L."/>
            <person name="Fan L."/>
            <person name="FitzGerald M.G."/>
            <person name="French C."/>
            <person name="Gujja S."/>
            <person name="Hansen K."/>
            <person name="Keifenheim D."/>
            <person name="Levin J.Z."/>
            <person name="Mosher R.A."/>
            <person name="Mueller C.A."/>
            <person name="Pfiffner J."/>
            <person name="Priest M."/>
            <person name="Russ C."/>
            <person name="Smialowska A."/>
            <person name="Swoboda P."/>
            <person name="Sykes S.M."/>
            <person name="Vaughn M."/>
            <person name="Vengrova S."/>
            <person name="Yoder R."/>
            <person name="Zeng Q."/>
            <person name="Allshire R."/>
            <person name="Baulcombe D."/>
            <person name="Birren B.W."/>
            <person name="Brown W."/>
            <person name="Ekwall K."/>
            <person name="Kellis M."/>
            <person name="Leatherwood J."/>
            <person name="Levin H."/>
            <person name="Margalit H."/>
            <person name="Martienssen R."/>
            <person name="Nieduszynski C.A."/>
            <person name="Spatafora J.W."/>
            <person name="Friedman N."/>
            <person name="Dalgaard J.Z."/>
            <person name="Baumann P."/>
            <person name="Niki H."/>
            <person name="Regev A."/>
            <person name="Nusbaum C."/>
        </authorList>
    </citation>
    <scope>NUCLEOTIDE SEQUENCE [LARGE SCALE GENOMIC DNA]</scope>
    <source>
        <strain evidence="9">yFS286</strain>
    </source>
</reference>
<dbReference type="SUPFAM" id="SSF54791">
    <property type="entry name" value="Eukaryotic type KH-domain (KH-domain type I)"/>
    <property type="match status" value="1"/>
</dbReference>
<feature type="domain" description="S1 motif" evidence="7">
    <location>
        <begin position="112"/>
        <end position="192"/>
    </location>
</feature>
<evidence type="ECO:0000256" key="2">
    <source>
        <dbReference type="ARBA" id="ARBA00009155"/>
    </source>
</evidence>
<protein>
    <submittedName>
        <fullName evidence="8">Exosome subunit Rrp4</fullName>
    </submittedName>
</protein>
<sequence>MVTILKPEETYAFTKEYERDEIDAKMVMSDEENEMEVDEEDEYPAEMELEDEAAGVKNMVAPGQLITDDPQFMRGHGTYFEDGGIYASVTGVVQRVNKLISVRPFKTKYVPEIGDLIIGRITEVQPKRWKVDIGSKQDAVLMLSSINLPGGVQRRKLETDELQMRNYFQEGDRLVAEVQQYFSDGSVSIHTRSLKYGKLRNGVFLKVPSSLVVRSKSHIFNLPGGVDLILSVNGYAWISKHNKNQESSVSITRLEEEASEAIYSNENDEVDVYTRLNISRIYICVRALANRGLPLTEAAILNFYEASLLYGDLQQLTSPKILDQIAVEAMH</sequence>
<dbReference type="OMA" id="GVNGFIW"/>
<dbReference type="GO" id="GO:0071038">
    <property type="term" value="P:TRAMP-dependent tRNA surveillance pathway"/>
    <property type="evidence" value="ECO:0007669"/>
    <property type="project" value="EnsemblFungi"/>
</dbReference>
<dbReference type="InterPro" id="IPR036612">
    <property type="entry name" value="KH_dom_type_1_sf"/>
</dbReference>
<dbReference type="InterPro" id="IPR048565">
    <property type="entry name" value="S1_RRP4"/>
</dbReference>
<dbReference type="VEuPathDB" id="FungiDB:SOCG_01961"/>
<evidence type="ECO:0000256" key="5">
    <source>
        <dbReference type="ARBA" id="ARBA00022884"/>
    </source>
</evidence>
<dbReference type="GO" id="GO:0000785">
    <property type="term" value="C:chromatin"/>
    <property type="evidence" value="ECO:0007669"/>
    <property type="project" value="EnsemblFungi"/>
</dbReference>
<keyword evidence="9" id="KW-1185">Reference proteome</keyword>
<evidence type="ECO:0000256" key="1">
    <source>
        <dbReference type="ARBA" id="ARBA00004123"/>
    </source>
</evidence>
<dbReference type="Pfam" id="PF15985">
    <property type="entry name" value="KH_6"/>
    <property type="match status" value="1"/>
</dbReference>
<organism evidence="8 9">
    <name type="scientific">Schizosaccharomyces octosporus (strain yFS286)</name>
    <name type="common">Fission yeast</name>
    <name type="synonym">Octosporomyces octosporus</name>
    <dbReference type="NCBI Taxonomy" id="483514"/>
    <lineage>
        <taxon>Eukaryota</taxon>
        <taxon>Fungi</taxon>
        <taxon>Dikarya</taxon>
        <taxon>Ascomycota</taxon>
        <taxon>Taphrinomycotina</taxon>
        <taxon>Schizosaccharomycetes</taxon>
        <taxon>Schizosaccharomycetales</taxon>
        <taxon>Schizosaccharomycetaceae</taxon>
        <taxon>Schizosaccharomyces</taxon>
    </lineage>
</organism>
<keyword evidence="4" id="KW-0271">Exosome</keyword>
<dbReference type="InterPro" id="IPR026699">
    <property type="entry name" value="Exosome_RNA_bind1/RRP40/RRP4"/>
</dbReference>
<dbReference type="Proteomes" id="UP000016088">
    <property type="component" value="Unassembled WGS sequence"/>
</dbReference>
<comment type="subcellular location">
    <subcellularLocation>
        <location evidence="1">Nucleus</location>
    </subcellularLocation>
</comment>
<dbReference type="CDD" id="cd22525">
    <property type="entry name" value="KH-I_Rrp4_eukar"/>
    <property type="match status" value="1"/>
</dbReference>
<dbReference type="RefSeq" id="XP_013015909.1">
    <property type="nucleotide sequence ID" value="XM_013160455.1"/>
</dbReference>
<dbReference type="GO" id="GO:0000176">
    <property type="term" value="C:nuclear exosome (RNase complex)"/>
    <property type="evidence" value="ECO:0007669"/>
    <property type="project" value="EnsemblFungi"/>
</dbReference>
<dbReference type="EMBL" id="KE503206">
    <property type="protein sequence ID" value="EPX74477.1"/>
    <property type="molecule type" value="Genomic_DNA"/>
</dbReference>
<dbReference type="SMART" id="SM00316">
    <property type="entry name" value="S1"/>
    <property type="match status" value="1"/>
</dbReference>
<dbReference type="Gene3D" id="2.40.50.100">
    <property type="match status" value="1"/>
</dbReference>
<proteinExistence type="inferred from homology"/>
<dbReference type="GeneID" id="25030939"/>
<keyword evidence="6" id="KW-0539">Nucleus</keyword>
<dbReference type="CDD" id="cd05789">
    <property type="entry name" value="S1_Rrp4"/>
    <property type="match status" value="1"/>
</dbReference>
<dbReference type="InterPro" id="IPR012340">
    <property type="entry name" value="NA-bd_OB-fold"/>
</dbReference>
<dbReference type="PANTHER" id="PTHR21321">
    <property type="entry name" value="PNAS-3 RELATED"/>
    <property type="match status" value="1"/>
</dbReference>
<dbReference type="Pfam" id="PF21266">
    <property type="entry name" value="S1_RRP4"/>
    <property type="match status" value="1"/>
</dbReference>
<evidence type="ECO:0000259" key="7">
    <source>
        <dbReference type="SMART" id="SM00316"/>
    </source>
</evidence>
<dbReference type="Gene3D" id="2.40.50.140">
    <property type="entry name" value="Nucleic acid-binding proteins"/>
    <property type="match status" value="1"/>
</dbReference>
<dbReference type="GO" id="GO:0034475">
    <property type="term" value="P:U4 snRNA 3'-end processing"/>
    <property type="evidence" value="ECO:0007669"/>
    <property type="project" value="EnsemblFungi"/>
</dbReference>
<dbReference type="OrthoDB" id="1650at2759"/>
<name>S9Q2Z1_SCHOY</name>
<accession>S9Q2Z1</accession>
<dbReference type="GO" id="GO:0000177">
    <property type="term" value="C:cytoplasmic exosome (RNase complex)"/>
    <property type="evidence" value="ECO:0007669"/>
    <property type="project" value="EnsemblFungi"/>
</dbReference>
<evidence type="ECO:0000256" key="4">
    <source>
        <dbReference type="ARBA" id="ARBA00022835"/>
    </source>
</evidence>
<dbReference type="GO" id="GO:0071028">
    <property type="term" value="P:nuclear mRNA surveillance"/>
    <property type="evidence" value="ECO:0007669"/>
    <property type="project" value="EnsemblFungi"/>
</dbReference>
<dbReference type="AlphaFoldDB" id="S9Q2Z1"/>
<dbReference type="InterPro" id="IPR004088">
    <property type="entry name" value="KH_dom_type_1"/>
</dbReference>
<dbReference type="GO" id="GO:0003723">
    <property type="term" value="F:RNA binding"/>
    <property type="evidence" value="ECO:0007669"/>
    <property type="project" value="UniProtKB-KW"/>
</dbReference>
<dbReference type="GO" id="GO:0005730">
    <property type="term" value="C:nucleolus"/>
    <property type="evidence" value="ECO:0007669"/>
    <property type="project" value="EnsemblFungi"/>
</dbReference>
<comment type="similarity">
    <text evidence="2">Belongs to the RRP4 family.</text>
</comment>
<dbReference type="PANTHER" id="PTHR21321:SF4">
    <property type="entry name" value="EXOSOME COMPLEX COMPONENT RRP4"/>
    <property type="match status" value="1"/>
</dbReference>
<dbReference type="SUPFAM" id="SSF110324">
    <property type="entry name" value="Ribosomal L27 protein-like"/>
    <property type="match status" value="1"/>
</dbReference>
<dbReference type="GO" id="GO:0071034">
    <property type="term" value="P:CUT catabolic process"/>
    <property type="evidence" value="ECO:0007669"/>
    <property type="project" value="TreeGrafter"/>
</dbReference>
<dbReference type="InterPro" id="IPR003029">
    <property type="entry name" value="S1_domain"/>
</dbReference>
<evidence type="ECO:0000313" key="9">
    <source>
        <dbReference type="Proteomes" id="UP000016088"/>
    </source>
</evidence>
<dbReference type="HOGENOM" id="CLU_034114_3_0_1"/>
<dbReference type="eggNOG" id="KOG3013">
    <property type="taxonomic scope" value="Eukaryota"/>
</dbReference>